<evidence type="ECO:0000313" key="2">
    <source>
        <dbReference type="EMBL" id="PXV81576.1"/>
    </source>
</evidence>
<name>A0ABX5M9G7_9PROT</name>
<dbReference type="InterPro" id="IPR003423">
    <property type="entry name" value="OMP_efflux"/>
</dbReference>
<dbReference type="Proteomes" id="UP000247780">
    <property type="component" value="Unassembled WGS sequence"/>
</dbReference>
<dbReference type="PANTHER" id="PTHR30203">
    <property type="entry name" value="OUTER MEMBRANE CATION EFFLUX PROTEIN"/>
    <property type="match status" value="1"/>
</dbReference>
<dbReference type="Gene3D" id="1.20.1600.10">
    <property type="entry name" value="Outer membrane efflux proteins (OEP)"/>
    <property type="match status" value="1"/>
</dbReference>
<dbReference type="Gene3D" id="2.20.200.10">
    <property type="entry name" value="Outer membrane efflux proteins (OEP)"/>
    <property type="match status" value="1"/>
</dbReference>
<accession>A0ABX5M9G7</accession>
<dbReference type="RefSeq" id="WP_011634773.1">
    <property type="nucleotide sequence ID" value="NZ_FMTW01000027.1"/>
</dbReference>
<dbReference type="SUPFAM" id="SSF56954">
    <property type="entry name" value="Outer membrane efflux proteins (OEP)"/>
    <property type="match status" value="1"/>
</dbReference>
<protein>
    <recommendedName>
        <fullName evidence="4">Outer membrane efflux protein</fullName>
    </recommendedName>
</protein>
<gene>
    <name evidence="2" type="ORF">C8R14_11118</name>
</gene>
<comment type="caution">
    <text evidence="2">The sequence shown here is derived from an EMBL/GenBank/DDBJ whole genome shotgun (WGS) entry which is preliminary data.</text>
</comment>
<keyword evidence="3" id="KW-1185">Reference proteome</keyword>
<dbReference type="InterPro" id="IPR010131">
    <property type="entry name" value="MdtP/NodT-like"/>
</dbReference>
<dbReference type="Pfam" id="PF02321">
    <property type="entry name" value="OEP"/>
    <property type="match status" value="1"/>
</dbReference>
<dbReference type="PANTHER" id="PTHR30203:SF33">
    <property type="entry name" value="BLR4455 PROTEIN"/>
    <property type="match status" value="1"/>
</dbReference>
<reference evidence="2 3" key="1">
    <citation type="submission" date="2018-04" db="EMBL/GenBank/DDBJ databases">
        <title>Active sludge and wastewater microbial communities from Klosterneuburg, Austria.</title>
        <authorList>
            <person name="Wagner M."/>
        </authorList>
    </citation>
    <scope>NUCLEOTIDE SEQUENCE [LARGE SCALE GENOMIC DNA]</scope>
    <source>
        <strain evidence="2 3">Nm 57</strain>
    </source>
</reference>
<sequence length="140" mass="15399">MLPVLPPQLPAGLPSELLTPRPDLLASFARLRATDACLDSALPPIMFTAAGGTRDQALTNLIDPNSLVWNLFAGAFQPLFTGGHVRGGIALAQARATETLHRYKETVLNAFVKLNRRWQQKNDCVRRKPNCAPLCSRRKL</sequence>
<comment type="similarity">
    <text evidence="1">Belongs to the outer membrane factor (OMF) (TC 1.B.17) family.</text>
</comment>
<evidence type="ECO:0008006" key="4">
    <source>
        <dbReference type="Google" id="ProtNLM"/>
    </source>
</evidence>
<proteinExistence type="inferred from homology"/>
<dbReference type="EMBL" id="QICQ01000011">
    <property type="protein sequence ID" value="PXV81576.1"/>
    <property type="molecule type" value="Genomic_DNA"/>
</dbReference>
<evidence type="ECO:0000256" key="1">
    <source>
        <dbReference type="ARBA" id="ARBA00007613"/>
    </source>
</evidence>
<organism evidence="2 3">
    <name type="scientific">Nitrosomonas eutropha</name>
    <dbReference type="NCBI Taxonomy" id="916"/>
    <lineage>
        <taxon>Bacteria</taxon>
        <taxon>Pseudomonadati</taxon>
        <taxon>Pseudomonadota</taxon>
        <taxon>Betaproteobacteria</taxon>
        <taxon>Nitrosomonadales</taxon>
        <taxon>Nitrosomonadaceae</taxon>
        <taxon>Nitrosomonas</taxon>
    </lineage>
</organism>
<evidence type="ECO:0000313" key="3">
    <source>
        <dbReference type="Proteomes" id="UP000247780"/>
    </source>
</evidence>